<name>A0A2G2Z1W1_CAPAN</name>
<organism evidence="1 2">
    <name type="scientific">Capsicum annuum</name>
    <name type="common">Capsicum pepper</name>
    <dbReference type="NCBI Taxonomy" id="4072"/>
    <lineage>
        <taxon>Eukaryota</taxon>
        <taxon>Viridiplantae</taxon>
        <taxon>Streptophyta</taxon>
        <taxon>Embryophyta</taxon>
        <taxon>Tracheophyta</taxon>
        <taxon>Spermatophyta</taxon>
        <taxon>Magnoliopsida</taxon>
        <taxon>eudicotyledons</taxon>
        <taxon>Gunneridae</taxon>
        <taxon>Pentapetalae</taxon>
        <taxon>asterids</taxon>
        <taxon>lamiids</taxon>
        <taxon>Solanales</taxon>
        <taxon>Solanaceae</taxon>
        <taxon>Solanoideae</taxon>
        <taxon>Capsiceae</taxon>
        <taxon>Capsicum</taxon>
    </lineage>
</organism>
<evidence type="ECO:0000313" key="1">
    <source>
        <dbReference type="EMBL" id="PHT75963.1"/>
    </source>
</evidence>
<dbReference type="Gramene" id="PHT75963">
    <property type="protein sequence ID" value="PHT75963"/>
    <property type="gene ID" value="T459_19485"/>
</dbReference>
<sequence length="235" mass="27355">MEQYFEYMTTPEGKKVQTTMICMEGKALQWHQAYMKARLGEIPSLSDYIRAIYLQFRDIKHADPLGELIALKQTEVEMQVRILGPRTQMKAYNQAKLIEQSLKLHHSHTQALVRSSRAILPNPKNSWSNQSRVVNLKNPKVGTKPTITRSRRLSLAKMDEKRSQGICYYCDKKYTPTHKYNRRKQLFILEVDEEGEEAAWQDSTEEEEQNEGNLSFKAQLSVHALDGISDYRTMR</sequence>
<protein>
    <recommendedName>
        <fullName evidence="3">Retrotransposon gag domain-containing protein</fullName>
    </recommendedName>
</protein>
<reference evidence="1 2" key="1">
    <citation type="journal article" date="2014" name="Nat. Genet.">
        <title>Genome sequence of the hot pepper provides insights into the evolution of pungency in Capsicum species.</title>
        <authorList>
            <person name="Kim S."/>
            <person name="Park M."/>
            <person name="Yeom S.I."/>
            <person name="Kim Y.M."/>
            <person name="Lee J.M."/>
            <person name="Lee H.A."/>
            <person name="Seo E."/>
            <person name="Choi J."/>
            <person name="Cheong K."/>
            <person name="Kim K.T."/>
            <person name="Jung K."/>
            <person name="Lee G.W."/>
            <person name="Oh S.K."/>
            <person name="Bae C."/>
            <person name="Kim S.B."/>
            <person name="Lee H.Y."/>
            <person name="Kim S.Y."/>
            <person name="Kim M.S."/>
            <person name="Kang B.C."/>
            <person name="Jo Y.D."/>
            <person name="Yang H.B."/>
            <person name="Jeong H.J."/>
            <person name="Kang W.H."/>
            <person name="Kwon J.K."/>
            <person name="Shin C."/>
            <person name="Lim J.Y."/>
            <person name="Park J.H."/>
            <person name="Huh J.H."/>
            <person name="Kim J.S."/>
            <person name="Kim B.D."/>
            <person name="Cohen O."/>
            <person name="Paran I."/>
            <person name="Suh M.C."/>
            <person name="Lee S.B."/>
            <person name="Kim Y.K."/>
            <person name="Shin Y."/>
            <person name="Noh S.J."/>
            <person name="Park J."/>
            <person name="Seo Y.S."/>
            <person name="Kwon S.Y."/>
            <person name="Kim H.A."/>
            <person name="Park J.M."/>
            <person name="Kim H.J."/>
            <person name="Choi S.B."/>
            <person name="Bosland P.W."/>
            <person name="Reeves G."/>
            <person name="Jo S.H."/>
            <person name="Lee B.W."/>
            <person name="Cho H.T."/>
            <person name="Choi H.S."/>
            <person name="Lee M.S."/>
            <person name="Yu Y."/>
            <person name="Do Choi Y."/>
            <person name="Park B.S."/>
            <person name="van Deynze A."/>
            <person name="Ashrafi H."/>
            <person name="Hill T."/>
            <person name="Kim W.T."/>
            <person name="Pai H.S."/>
            <person name="Ahn H.K."/>
            <person name="Yeam I."/>
            <person name="Giovannoni J.J."/>
            <person name="Rose J.K."/>
            <person name="Sorensen I."/>
            <person name="Lee S.J."/>
            <person name="Kim R.W."/>
            <person name="Choi I.Y."/>
            <person name="Choi B.S."/>
            <person name="Lim J.S."/>
            <person name="Lee Y.H."/>
            <person name="Choi D."/>
        </authorList>
    </citation>
    <scope>NUCLEOTIDE SEQUENCE [LARGE SCALE GENOMIC DNA]</scope>
    <source>
        <strain evidence="2">cv. CM334</strain>
    </source>
</reference>
<reference evidence="1 2" key="2">
    <citation type="journal article" date="2017" name="Genome Biol.">
        <title>New reference genome sequences of hot pepper reveal the massive evolution of plant disease-resistance genes by retroduplication.</title>
        <authorList>
            <person name="Kim S."/>
            <person name="Park J."/>
            <person name="Yeom S.I."/>
            <person name="Kim Y.M."/>
            <person name="Seo E."/>
            <person name="Kim K.T."/>
            <person name="Kim M.S."/>
            <person name="Lee J.M."/>
            <person name="Cheong K."/>
            <person name="Shin H.S."/>
            <person name="Kim S.B."/>
            <person name="Han K."/>
            <person name="Lee J."/>
            <person name="Park M."/>
            <person name="Lee H.A."/>
            <person name="Lee H.Y."/>
            <person name="Lee Y."/>
            <person name="Oh S."/>
            <person name="Lee J.H."/>
            <person name="Choi E."/>
            <person name="Choi E."/>
            <person name="Lee S.E."/>
            <person name="Jeon J."/>
            <person name="Kim H."/>
            <person name="Choi G."/>
            <person name="Song H."/>
            <person name="Lee J."/>
            <person name="Lee S.C."/>
            <person name="Kwon J.K."/>
            <person name="Lee H.Y."/>
            <person name="Koo N."/>
            <person name="Hong Y."/>
            <person name="Kim R.W."/>
            <person name="Kang W.H."/>
            <person name="Huh J.H."/>
            <person name="Kang B.C."/>
            <person name="Yang T.J."/>
            <person name="Lee Y.H."/>
            <person name="Bennetzen J.L."/>
            <person name="Choi D."/>
        </authorList>
    </citation>
    <scope>NUCLEOTIDE SEQUENCE [LARGE SCALE GENOMIC DNA]</scope>
    <source>
        <strain evidence="2">cv. CM334</strain>
    </source>
</reference>
<evidence type="ECO:0008006" key="3">
    <source>
        <dbReference type="Google" id="ProtNLM"/>
    </source>
</evidence>
<dbReference type="AlphaFoldDB" id="A0A2G2Z1W1"/>
<gene>
    <name evidence="1" type="ORF">T459_19485</name>
</gene>
<comment type="caution">
    <text evidence="1">The sequence shown here is derived from an EMBL/GenBank/DDBJ whole genome shotgun (WGS) entry which is preliminary data.</text>
</comment>
<dbReference type="Proteomes" id="UP000222542">
    <property type="component" value="Unassembled WGS sequence"/>
</dbReference>
<evidence type="ECO:0000313" key="2">
    <source>
        <dbReference type="Proteomes" id="UP000222542"/>
    </source>
</evidence>
<dbReference type="EMBL" id="AYRZ02000007">
    <property type="protein sequence ID" value="PHT75963.1"/>
    <property type="molecule type" value="Genomic_DNA"/>
</dbReference>
<keyword evidence="2" id="KW-1185">Reference proteome</keyword>
<proteinExistence type="predicted"/>
<accession>A0A2G2Z1W1</accession>